<protein>
    <submittedName>
        <fullName evidence="2">M48 family peptidase</fullName>
    </submittedName>
</protein>
<comment type="caution">
    <text evidence="2">The sequence shown here is derived from an EMBL/GenBank/DDBJ whole genome shotgun (WGS) entry which is preliminary data.</text>
</comment>
<gene>
    <name evidence="2" type="ORF">CO173_03695</name>
</gene>
<dbReference type="PANTHER" id="PTHR30399:SF1">
    <property type="entry name" value="UTP PYROPHOSPHATASE"/>
    <property type="match status" value="1"/>
</dbReference>
<reference evidence="3" key="1">
    <citation type="submission" date="2017-09" db="EMBL/GenBank/DDBJ databases">
        <title>Depth-based differentiation of microbial function through sediment-hosted aquifers and enrichment of novel symbionts in the deep terrestrial subsurface.</title>
        <authorList>
            <person name="Probst A.J."/>
            <person name="Ladd B."/>
            <person name="Jarett J.K."/>
            <person name="Geller-Mcgrath D.E."/>
            <person name="Sieber C.M.K."/>
            <person name="Emerson J.B."/>
            <person name="Anantharaman K."/>
            <person name="Thomas B.C."/>
            <person name="Malmstrom R."/>
            <person name="Stieglmeier M."/>
            <person name="Klingl A."/>
            <person name="Woyke T."/>
            <person name="Ryan C.M."/>
            <person name="Banfield J.F."/>
        </authorList>
    </citation>
    <scope>NUCLEOTIDE SEQUENCE [LARGE SCALE GENOMIC DNA]</scope>
</reference>
<dbReference type="AlphaFoldDB" id="A0A2M7XE15"/>
<dbReference type="Proteomes" id="UP000231263">
    <property type="component" value="Unassembled WGS sequence"/>
</dbReference>
<dbReference type="Pfam" id="PF01863">
    <property type="entry name" value="YgjP-like"/>
    <property type="match status" value="1"/>
</dbReference>
<dbReference type="EMBL" id="PFWT01000017">
    <property type="protein sequence ID" value="PJA46117.1"/>
    <property type="molecule type" value="Genomic_DNA"/>
</dbReference>
<sequence>MDIQAVKIIRSVRKTLVIQIENNGDVIVRAPKQLSEKRIQMLLNEKDAWLRKNIRKITARENKRIRRDFVEGDEFHYLGKKYILKFNPTAKRHFICDDAFSLSLDAKPKAQQIIEKWYKSRARFVFNDRADFYKELMNAPFATVKLSSAKNRWGSCGAKNTLNFNWRLVMTPIEVIDSVIIHELAHVHHKNHSKDFWAMVRKHCPSYKACDVWLRENHHLLEW</sequence>
<dbReference type="InterPro" id="IPR002725">
    <property type="entry name" value="YgjP-like_metallopeptidase"/>
</dbReference>
<dbReference type="Gene3D" id="3.30.2010.10">
    <property type="entry name" value="Metalloproteases ('zincins'), catalytic domain"/>
    <property type="match status" value="1"/>
</dbReference>
<feature type="domain" description="YgjP-like metallopeptidase" evidence="1">
    <location>
        <begin position="14"/>
        <end position="216"/>
    </location>
</feature>
<evidence type="ECO:0000313" key="2">
    <source>
        <dbReference type="EMBL" id="PJA46117.1"/>
    </source>
</evidence>
<dbReference type="InterPro" id="IPR053136">
    <property type="entry name" value="UTP_pyrophosphatase-like"/>
</dbReference>
<evidence type="ECO:0000259" key="1">
    <source>
        <dbReference type="Pfam" id="PF01863"/>
    </source>
</evidence>
<name>A0A2M7XE15_9BACT</name>
<organism evidence="2 3">
    <name type="scientific">Candidatus Uhrbacteria bacterium CG_4_9_14_3_um_filter_41_35</name>
    <dbReference type="NCBI Taxonomy" id="1975034"/>
    <lineage>
        <taxon>Bacteria</taxon>
        <taxon>Candidatus Uhriibacteriota</taxon>
    </lineage>
</organism>
<accession>A0A2M7XE15</accession>
<dbReference type="PANTHER" id="PTHR30399">
    <property type="entry name" value="UNCHARACTERIZED PROTEIN YGJP"/>
    <property type="match status" value="1"/>
</dbReference>
<proteinExistence type="predicted"/>
<evidence type="ECO:0000313" key="3">
    <source>
        <dbReference type="Proteomes" id="UP000231263"/>
    </source>
</evidence>
<dbReference type="CDD" id="cd07344">
    <property type="entry name" value="M48_yhfN_like"/>
    <property type="match status" value="1"/>
</dbReference>